<protein>
    <submittedName>
        <fullName evidence="2">Membrane protein</fullName>
    </submittedName>
</protein>
<keyword evidence="1" id="KW-0812">Transmembrane</keyword>
<reference evidence="2 3" key="1">
    <citation type="journal article" date="2015" name="Genome Announc.">
        <title>Complete Genome Sequencing of Stenotrophomonas acidaminiphila ZAC14D2_NAIMI4_2, a Multidrug-Resistant Strain Isolated from Sediments of a Polluted River in Mexico, Uncovers New Antibiotic Resistance Genes and a Novel Class-II Lasso Peptide Biosynthesis Gene Cluster.</title>
        <authorList>
            <person name="Vinuesa P."/>
            <person name="Ochoa-Sanchez L.E."/>
        </authorList>
    </citation>
    <scope>NUCLEOTIDE SEQUENCE [LARGE SCALE GENOMIC DNA]</scope>
    <source>
        <strain evidence="2 3">ZAC14D2_NAIMI4_2</strain>
    </source>
</reference>
<evidence type="ECO:0000313" key="2">
    <source>
        <dbReference type="EMBL" id="ALJ28917.1"/>
    </source>
</evidence>
<dbReference type="PATRIC" id="fig|128780.6.peg.2579"/>
<organism evidence="2 3">
    <name type="scientific">Stenotrophomonas acidaminiphila</name>
    <dbReference type="NCBI Taxonomy" id="128780"/>
    <lineage>
        <taxon>Bacteria</taxon>
        <taxon>Pseudomonadati</taxon>
        <taxon>Pseudomonadota</taxon>
        <taxon>Gammaproteobacteria</taxon>
        <taxon>Lysobacterales</taxon>
        <taxon>Lysobacteraceae</taxon>
        <taxon>Stenotrophomonas</taxon>
    </lineage>
</organism>
<dbReference type="OrthoDB" id="5986400at2"/>
<keyword evidence="1" id="KW-1133">Transmembrane helix</keyword>
<dbReference type="EMBL" id="CP012900">
    <property type="protein sequence ID" value="ALJ28917.1"/>
    <property type="molecule type" value="Genomic_DNA"/>
</dbReference>
<gene>
    <name evidence="2" type="ORF">AOT14_25550</name>
</gene>
<keyword evidence="3" id="KW-1185">Reference proteome</keyword>
<accession>A0A0S1B1G6</accession>
<dbReference type="RefSeq" id="WP_054666946.1">
    <property type="nucleotide sequence ID" value="NZ_CP139470.1"/>
</dbReference>
<sequence length="95" mass="9827">MNDLLAALIVALTGLPALGIAAWSSRDGSRHARGLGLRWALIALSLFLGATGLYLAAGNRMATYAVVIALVVVVNALGVALVLHLRRAPVGTGRR</sequence>
<evidence type="ECO:0000313" key="3">
    <source>
        <dbReference type="Proteomes" id="UP000061010"/>
    </source>
</evidence>
<keyword evidence="1" id="KW-0472">Membrane</keyword>
<dbReference type="AlphaFoldDB" id="A0A0S1B1G6"/>
<dbReference type="Proteomes" id="UP000061010">
    <property type="component" value="Chromosome"/>
</dbReference>
<proteinExistence type="predicted"/>
<feature type="transmembrane region" description="Helical" evidence="1">
    <location>
        <begin position="64"/>
        <end position="85"/>
    </location>
</feature>
<name>A0A0S1B1G6_9GAMM</name>
<evidence type="ECO:0000256" key="1">
    <source>
        <dbReference type="SAM" id="Phobius"/>
    </source>
</evidence>
<dbReference type="KEGG" id="sacz:AOT14_25550"/>
<feature type="transmembrane region" description="Helical" evidence="1">
    <location>
        <begin position="37"/>
        <end position="57"/>
    </location>
</feature>